<keyword evidence="1" id="KW-0489">Methyltransferase</keyword>
<evidence type="ECO:0000256" key="1">
    <source>
        <dbReference type="ARBA" id="ARBA00022603"/>
    </source>
</evidence>
<dbReference type="EMBL" id="HBIJ01022914">
    <property type="protein sequence ID" value="CAE0374226.1"/>
    <property type="molecule type" value="Transcribed_RNA"/>
</dbReference>
<keyword evidence="2" id="KW-0808">Transferase</keyword>
<proteinExistence type="predicted"/>
<dbReference type="PANTHER" id="PTHR43712:SF2">
    <property type="entry name" value="O-METHYLTRANSFERASE CICE"/>
    <property type="match status" value="1"/>
</dbReference>
<organism evidence="6">
    <name type="scientific">Aureoumbra lagunensis</name>
    <dbReference type="NCBI Taxonomy" id="44058"/>
    <lineage>
        <taxon>Eukaryota</taxon>
        <taxon>Sar</taxon>
        <taxon>Stramenopiles</taxon>
        <taxon>Ochrophyta</taxon>
        <taxon>Pelagophyceae</taxon>
        <taxon>Pelagomonadales</taxon>
        <taxon>Aureoumbra</taxon>
    </lineage>
</organism>
<evidence type="ECO:0000256" key="2">
    <source>
        <dbReference type="ARBA" id="ARBA00022679"/>
    </source>
</evidence>
<dbReference type="AlphaFoldDB" id="A0A7S3K659"/>
<dbReference type="InterPro" id="IPR029063">
    <property type="entry name" value="SAM-dependent_MTases_sf"/>
</dbReference>
<reference evidence="6" key="1">
    <citation type="submission" date="2021-01" db="EMBL/GenBank/DDBJ databases">
        <authorList>
            <person name="Corre E."/>
            <person name="Pelletier E."/>
            <person name="Niang G."/>
            <person name="Scheremetjew M."/>
            <person name="Finn R."/>
            <person name="Kale V."/>
            <person name="Holt S."/>
            <person name="Cochrane G."/>
            <person name="Meng A."/>
            <person name="Brown T."/>
            <person name="Cohen L."/>
        </authorList>
    </citation>
    <scope>NUCLEOTIDE SEQUENCE</scope>
    <source>
        <strain evidence="6">CCMP1510</strain>
    </source>
</reference>
<dbReference type="PANTHER" id="PTHR43712">
    <property type="entry name" value="PUTATIVE (AFU_ORTHOLOGUE AFUA_4G14580)-RELATED"/>
    <property type="match status" value="1"/>
</dbReference>
<feature type="active site" description="Proton acceptor" evidence="4">
    <location>
        <position position="299"/>
    </location>
</feature>
<dbReference type="Gene3D" id="3.40.50.150">
    <property type="entry name" value="Vaccinia Virus protein VP39"/>
    <property type="match status" value="1"/>
</dbReference>
<keyword evidence="3" id="KW-0949">S-adenosyl-L-methionine</keyword>
<evidence type="ECO:0000256" key="3">
    <source>
        <dbReference type="ARBA" id="ARBA00022691"/>
    </source>
</evidence>
<dbReference type="PROSITE" id="PS51683">
    <property type="entry name" value="SAM_OMT_II"/>
    <property type="match status" value="1"/>
</dbReference>
<dbReference type="SUPFAM" id="SSF53335">
    <property type="entry name" value="S-adenosyl-L-methionine-dependent methyltransferases"/>
    <property type="match status" value="1"/>
</dbReference>
<dbReference type="GO" id="GO:0032259">
    <property type="term" value="P:methylation"/>
    <property type="evidence" value="ECO:0007669"/>
    <property type="project" value="UniProtKB-KW"/>
</dbReference>
<dbReference type="Pfam" id="PF00891">
    <property type="entry name" value="Methyltransf_2"/>
    <property type="match status" value="1"/>
</dbReference>
<evidence type="ECO:0000256" key="4">
    <source>
        <dbReference type="PIRSR" id="PIRSR005739-1"/>
    </source>
</evidence>
<evidence type="ECO:0000259" key="5">
    <source>
        <dbReference type="Pfam" id="PF00891"/>
    </source>
</evidence>
<name>A0A7S3K659_9STRA</name>
<sequence>MIIQVLGTVVAILLVFIIVQIARKPPARSKVSGVKLPPGIIFRWMPRIIFEIESFILRRILPLETAAMKVLSQQQMLGILNACHQLRVWDAIHALENDEELPTPTSIANKVHVPDVSGIKCMLDYLVAQRFLTPGYRLTPFTEGMRQGGCLEGLFTVMGPLFQQMPNIAPALKQGRKPFSYTHNTTFFELCKKQPIYSHAFDQMMTTTQAAPALAAAIDFPFWYKYNSIVDIGGGSGTLSLELASRTSRLDQRFIVCDQAQLCDACTNDPRISSHPFDFFDTNATLPDADCYVLKNVLHNWSDAGCQTILQKITPMLADNSKVLIIIDLVLPPTTKRTDPLMPQKYSYNFAMFATFLGKERNLADWSRLLADAGLEIVDLHNTRSLNSVLRCRRSPHS</sequence>
<accession>A0A7S3K659</accession>
<feature type="domain" description="O-methyltransferase C-terminal" evidence="5">
    <location>
        <begin position="169"/>
        <end position="375"/>
    </location>
</feature>
<dbReference type="GO" id="GO:0008171">
    <property type="term" value="F:O-methyltransferase activity"/>
    <property type="evidence" value="ECO:0007669"/>
    <property type="project" value="InterPro"/>
</dbReference>
<protein>
    <recommendedName>
        <fullName evidence="5">O-methyltransferase C-terminal domain-containing protein</fullName>
    </recommendedName>
</protein>
<dbReference type="InterPro" id="IPR001077">
    <property type="entry name" value="COMT_C"/>
</dbReference>
<dbReference type="PIRSF" id="PIRSF005739">
    <property type="entry name" value="O-mtase"/>
    <property type="match status" value="1"/>
</dbReference>
<dbReference type="InterPro" id="IPR016461">
    <property type="entry name" value="COMT-like"/>
</dbReference>
<evidence type="ECO:0000313" key="6">
    <source>
        <dbReference type="EMBL" id="CAE0374226.1"/>
    </source>
</evidence>
<gene>
    <name evidence="6" type="ORF">ALAG00032_LOCUS15029</name>
</gene>